<gene>
    <name evidence="1" type="ORF">JG688_00005550</name>
</gene>
<comment type="caution">
    <text evidence="1">The sequence shown here is derived from an EMBL/GenBank/DDBJ whole genome shotgun (WGS) entry which is preliminary data.</text>
</comment>
<protein>
    <submittedName>
        <fullName evidence="1">Uncharacterized protein</fullName>
    </submittedName>
</protein>
<dbReference type="Proteomes" id="UP000709295">
    <property type="component" value="Unassembled WGS sequence"/>
</dbReference>
<proteinExistence type="predicted"/>
<dbReference type="EMBL" id="JAENGY010000223">
    <property type="protein sequence ID" value="KAG6968925.1"/>
    <property type="molecule type" value="Genomic_DNA"/>
</dbReference>
<reference evidence="1" key="1">
    <citation type="submission" date="2021-01" db="EMBL/GenBank/DDBJ databases">
        <title>Phytophthora aleatoria, a newly-described species from Pinus radiata is distinct from Phytophthora cactorum isolates based on comparative genomics.</title>
        <authorList>
            <person name="Mcdougal R."/>
            <person name="Panda P."/>
            <person name="Williams N."/>
            <person name="Studholme D.J."/>
        </authorList>
    </citation>
    <scope>NUCLEOTIDE SEQUENCE</scope>
    <source>
        <strain evidence="1">NZFS 4037</strain>
    </source>
</reference>
<organism evidence="1 2">
    <name type="scientific">Phytophthora aleatoria</name>
    <dbReference type="NCBI Taxonomy" id="2496075"/>
    <lineage>
        <taxon>Eukaryota</taxon>
        <taxon>Sar</taxon>
        <taxon>Stramenopiles</taxon>
        <taxon>Oomycota</taxon>
        <taxon>Peronosporomycetes</taxon>
        <taxon>Peronosporales</taxon>
        <taxon>Peronosporaceae</taxon>
        <taxon>Phytophthora</taxon>
    </lineage>
</organism>
<evidence type="ECO:0000313" key="1">
    <source>
        <dbReference type="EMBL" id="KAG6968925.1"/>
    </source>
</evidence>
<name>A0A8J5MAG4_9STRA</name>
<evidence type="ECO:0000313" key="2">
    <source>
        <dbReference type="Proteomes" id="UP000709295"/>
    </source>
</evidence>
<sequence>MSNTDCRDKFRFDHAGIKRVVVLLRIPAVLITPKHGERFSALKGKFMLSYPRKLNDLQSRHDRFKAPICRVTIFMIHHLLCVIQQHIL</sequence>
<keyword evidence="2" id="KW-1185">Reference proteome</keyword>
<accession>A0A8J5MAG4</accession>
<dbReference type="AlphaFoldDB" id="A0A8J5MAG4"/>